<feature type="domain" description="LXG" evidence="2">
    <location>
        <begin position="1"/>
        <end position="227"/>
    </location>
</feature>
<reference evidence="3 4" key="1">
    <citation type="submission" date="2017-07" db="EMBL/GenBank/DDBJ databases">
        <authorList>
            <person name="Sun Z.S."/>
            <person name="Albrecht U."/>
            <person name="Echele G."/>
            <person name="Lee C.C."/>
        </authorList>
    </citation>
    <scope>NUCLEOTIDE SEQUENCE [LARGE SCALE GENOMIC DNA]</scope>
    <source>
        <strain evidence="3 4">AR3</strain>
    </source>
</reference>
<sequence>MGLNMTLEQAQAQSASVSSVCQAQVQGYQALQQAIQTFAEDTENLQGKAYDSARNYYQLVLLPLAQGGQLYAETLKKASADFPTGYEEKVDTKSWSEEQLQEYIRREEEMIAKLNDYVKSLARSSMPSELKHQLEINNTELLRGHHMTKHVYETILAHLRAYSTDSVHLFDELNDIDAQLTIGISQTKTCWDASSGAFTIPSDLGWANYLSAYSATKDLNLSQSDRTFVNTMMAEYGFDVTTAKQLLTIKKGIDKKFSIFPQNTRDYIFLRVVGAANYDGFQWDETAGYLTPYFYIEVPSSPITDEKARVVKPLLSIYQDLGLSDQEAKQLNYNLRLQHNMAGGTYSSVSTIKNNDKKNGTNNYDTFKSAYKSIYGTAKGFDEFWDSHLKSYSNNGAGHADFTHQSITMATHLNPTSLQLSDINGGRENIKDLAGWEGDTTYNANDMSPSIGEDDYKADLDSVNIIGRMEKGQTYSQASASYYRDVNKDSTTREKEFVKNKDWDEVKKTIYDSLVPKEAQKAFGEDGTRKYISESYKDVSNFLNRIESAAGK</sequence>
<proteinExistence type="inferred from homology"/>
<dbReference type="RefSeq" id="WP_094140631.1">
    <property type="nucleotide sequence ID" value="NZ_FZRA01000002.1"/>
</dbReference>
<protein>
    <submittedName>
        <fullName evidence="3">LXG domain of WXG superfamily protein</fullName>
    </submittedName>
</protein>
<comment type="similarity">
    <text evidence="1">In the N-terminal section; belongs to the LXG family.</text>
</comment>
<evidence type="ECO:0000313" key="4">
    <source>
        <dbReference type="Proteomes" id="UP000214649"/>
    </source>
</evidence>
<evidence type="ECO:0000313" key="3">
    <source>
        <dbReference type="EMBL" id="SNU07483.1"/>
    </source>
</evidence>
<gene>
    <name evidence="3" type="ORF">SAMN05216470_0918</name>
</gene>
<dbReference type="AlphaFoldDB" id="A0A239R9B3"/>
<evidence type="ECO:0000259" key="2">
    <source>
        <dbReference type="PROSITE" id="PS51756"/>
    </source>
</evidence>
<accession>A0A239R9B3</accession>
<name>A0A239R9B3_STREI</name>
<organism evidence="3 4">
    <name type="scientific">Streptococcus equinus</name>
    <name type="common">Streptococcus bovis</name>
    <dbReference type="NCBI Taxonomy" id="1335"/>
    <lineage>
        <taxon>Bacteria</taxon>
        <taxon>Bacillati</taxon>
        <taxon>Bacillota</taxon>
        <taxon>Bacilli</taxon>
        <taxon>Lactobacillales</taxon>
        <taxon>Streptococcaceae</taxon>
        <taxon>Streptococcus</taxon>
    </lineage>
</organism>
<dbReference type="InterPro" id="IPR006829">
    <property type="entry name" value="LXG_dom"/>
</dbReference>
<evidence type="ECO:0000256" key="1">
    <source>
        <dbReference type="ARBA" id="ARBA00034117"/>
    </source>
</evidence>
<dbReference type="PROSITE" id="PS51756">
    <property type="entry name" value="LXG"/>
    <property type="match status" value="1"/>
</dbReference>
<dbReference type="EMBL" id="FZRA01000002">
    <property type="protein sequence ID" value="SNU07483.1"/>
    <property type="molecule type" value="Genomic_DNA"/>
</dbReference>
<dbReference type="Proteomes" id="UP000214649">
    <property type="component" value="Unassembled WGS sequence"/>
</dbReference>